<organism evidence="1 2">
    <name type="scientific">Rhodohalobacter sulfatireducens</name>
    <dbReference type="NCBI Taxonomy" id="2911366"/>
    <lineage>
        <taxon>Bacteria</taxon>
        <taxon>Pseudomonadati</taxon>
        <taxon>Balneolota</taxon>
        <taxon>Balneolia</taxon>
        <taxon>Balneolales</taxon>
        <taxon>Balneolaceae</taxon>
        <taxon>Rhodohalobacter</taxon>
    </lineage>
</organism>
<name>A0ABS9KJ56_9BACT</name>
<dbReference type="Proteomes" id="UP001165366">
    <property type="component" value="Unassembled WGS sequence"/>
</dbReference>
<evidence type="ECO:0000313" key="1">
    <source>
        <dbReference type="EMBL" id="MCG2590856.1"/>
    </source>
</evidence>
<gene>
    <name evidence="1" type="ORF">L6773_19965</name>
</gene>
<dbReference type="EMBL" id="JAKLWS010000046">
    <property type="protein sequence ID" value="MCG2590856.1"/>
    <property type="molecule type" value="Genomic_DNA"/>
</dbReference>
<reference evidence="1" key="2">
    <citation type="submission" date="2024-05" db="EMBL/GenBank/DDBJ databases">
        <title>Rhodohalobacter halophilus gen. nov., sp. nov., a moderately halophilic member of the family Balneolaceae.</title>
        <authorList>
            <person name="Xia J."/>
        </authorList>
    </citation>
    <scope>NUCLEOTIDE SEQUENCE</scope>
    <source>
        <strain evidence="1">WB101</strain>
    </source>
</reference>
<dbReference type="RefSeq" id="WP_237856354.1">
    <property type="nucleotide sequence ID" value="NZ_JAKLWS010000046.1"/>
</dbReference>
<accession>A0ABS9KJ56</accession>
<evidence type="ECO:0000313" key="2">
    <source>
        <dbReference type="Proteomes" id="UP001165366"/>
    </source>
</evidence>
<dbReference type="Gene3D" id="2.30.110.10">
    <property type="entry name" value="Electron Transport, Fmn-binding Protein, Chain A"/>
    <property type="match status" value="1"/>
</dbReference>
<sequence>MYSKKRYLKKNRNHIFNFIVNHPFATFVLNGDRLLGTHIPILAEGQSATFRLFGHISDHFNEQKKYLKDGVEALLIFHGPQAYVSSSWYQKNNISTWDYAAVHVNAKITVQTDDELESSLKKLVHRFEKDQEKPLFFDEIPKKMIDDHFPHITGFWAEPFHIEGVAKLHQGYKEEDVESTIKHLEEQNDPAARCLAESIKKEHGK</sequence>
<protein>
    <submittedName>
        <fullName evidence="1">FMN-binding negative transcriptional regulator</fullName>
    </submittedName>
</protein>
<dbReference type="PIRSF" id="PIRSF010372">
    <property type="entry name" value="PaiB"/>
    <property type="match status" value="1"/>
</dbReference>
<dbReference type="InterPro" id="IPR012349">
    <property type="entry name" value="Split_barrel_FMN-bd"/>
</dbReference>
<reference evidence="1" key="1">
    <citation type="submission" date="2022-01" db="EMBL/GenBank/DDBJ databases">
        <authorList>
            <person name="Wang Y."/>
        </authorList>
    </citation>
    <scope>NUCLEOTIDE SEQUENCE</scope>
    <source>
        <strain evidence="1">WB101</strain>
    </source>
</reference>
<dbReference type="PANTHER" id="PTHR35802">
    <property type="entry name" value="PROTEASE SYNTHASE AND SPORULATION PROTEIN PAI 2"/>
    <property type="match status" value="1"/>
</dbReference>
<dbReference type="PANTHER" id="PTHR35802:SF1">
    <property type="entry name" value="PROTEASE SYNTHASE AND SPORULATION PROTEIN PAI 2"/>
    <property type="match status" value="1"/>
</dbReference>
<dbReference type="InterPro" id="IPR007396">
    <property type="entry name" value="TR_PAI2-type"/>
</dbReference>
<dbReference type="SUPFAM" id="SSF50475">
    <property type="entry name" value="FMN-binding split barrel"/>
    <property type="match status" value="1"/>
</dbReference>
<proteinExistence type="predicted"/>
<comment type="caution">
    <text evidence="1">The sequence shown here is derived from an EMBL/GenBank/DDBJ whole genome shotgun (WGS) entry which is preliminary data.</text>
</comment>
<dbReference type="Pfam" id="PF04299">
    <property type="entry name" value="FMN_bind_2"/>
    <property type="match status" value="1"/>
</dbReference>
<keyword evidence="2" id="KW-1185">Reference proteome</keyword>